<accession>A0A9W6L0N8</accession>
<protein>
    <submittedName>
        <fullName evidence="1">Glyoxalase</fullName>
    </submittedName>
</protein>
<evidence type="ECO:0000313" key="1">
    <source>
        <dbReference type="EMBL" id="GLL10635.1"/>
    </source>
</evidence>
<name>A0A9W6L0N8_9PSEU</name>
<reference evidence="1" key="1">
    <citation type="journal article" date="2014" name="Int. J. Syst. Evol. Microbiol.">
        <title>Complete genome sequence of Corynebacterium casei LMG S-19264T (=DSM 44701T), isolated from a smear-ripened cheese.</title>
        <authorList>
            <consortium name="US DOE Joint Genome Institute (JGI-PGF)"/>
            <person name="Walter F."/>
            <person name="Albersmeier A."/>
            <person name="Kalinowski J."/>
            <person name="Ruckert C."/>
        </authorList>
    </citation>
    <scope>NUCLEOTIDE SEQUENCE</scope>
    <source>
        <strain evidence="1">VKM Ac-1069</strain>
    </source>
</reference>
<reference evidence="1" key="2">
    <citation type="submission" date="2023-01" db="EMBL/GenBank/DDBJ databases">
        <authorList>
            <person name="Sun Q."/>
            <person name="Evtushenko L."/>
        </authorList>
    </citation>
    <scope>NUCLEOTIDE SEQUENCE</scope>
    <source>
        <strain evidence="1">VKM Ac-1069</strain>
    </source>
</reference>
<organism evidence="1 2">
    <name type="scientific">Pseudonocardia halophobica</name>
    <dbReference type="NCBI Taxonomy" id="29401"/>
    <lineage>
        <taxon>Bacteria</taxon>
        <taxon>Bacillati</taxon>
        <taxon>Actinomycetota</taxon>
        <taxon>Actinomycetes</taxon>
        <taxon>Pseudonocardiales</taxon>
        <taxon>Pseudonocardiaceae</taxon>
        <taxon>Pseudonocardia</taxon>
    </lineage>
</organism>
<dbReference type="SUPFAM" id="SSF54593">
    <property type="entry name" value="Glyoxalase/Bleomycin resistance protein/Dihydroxybiphenyl dioxygenase"/>
    <property type="match status" value="1"/>
</dbReference>
<dbReference type="RefSeq" id="WP_037041094.1">
    <property type="nucleotide sequence ID" value="NZ_BAAAUZ010000002.1"/>
</dbReference>
<dbReference type="Gene3D" id="3.10.180.10">
    <property type="entry name" value="2,3-Dihydroxybiphenyl 1,2-Dioxygenase, domain 1"/>
    <property type="match status" value="1"/>
</dbReference>
<evidence type="ECO:0000313" key="2">
    <source>
        <dbReference type="Proteomes" id="UP001143463"/>
    </source>
</evidence>
<sequence length="182" mass="19983">MSRFLGEVRQVGYVVPDIEASMRHWSVNLGVGPWFYKYDIGLTEFTYYGRPVTPPVVSIAIANSGPFQVELVQPRDDAPSAWADSLRAGPGPQHVAFWHDDVTVLRDRLLDRGYVEAHAGRAGTRGGFSYLVHPQDQGNVIEVSETGGGKAEYFARIAAASVGWDGADPVRRQDVTPTVRGR</sequence>
<dbReference type="EMBL" id="BSFQ01000005">
    <property type="protein sequence ID" value="GLL10635.1"/>
    <property type="molecule type" value="Genomic_DNA"/>
</dbReference>
<dbReference type="InterPro" id="IPR029068">
    <property type="entry name" value="Glyas_Bleomycin-R_OHBP_Dase"/>
</dbReference>
<gene>
    <name evidence="1" type="ORF">GCM10017577_17750</name>
</gene>
<dbReference type="Pfam" id="PF13669">
    <property type="entry name" value="Glyoxalase_4"/>
    <property type="match status" value="1"/>
</dbReference>
<proteinExistence type="predicted"/>
<dbReference type="Proteomes" id="UP001143463">
    <property type="component" value="Unassembled WGS sequence"/>
</dbReference>
<keyword evidence="2" id="KW-1185">Reference proteome</keyword>
<dbReference type="AlphaFoldDB" id="A0A9W6L0N8"/>
<comment type="caution">
    <text evidence="1">The sequence shown here is derived from an EMBL/GenBank/DDBJ whole genome shotgun (WGS) entry which is preliminary data.</text>
</comment>